<evidence type="ECO:0000313" key="11">
    <source>
        <dbReference type="Proteomes" id="UP000011096"/>
    </source>
</evidence>
<comment type="similarity">
    <text evidence="2">Belongs to the transient receptor potential (TRP) ion channel family.</text>
</comment>
<dbReference type="Pfam" id="PF06011">
    <property type="entry name" value="TRP"/>
    <property type="match status" value="1"/>
</dbReference>
<feature type="compositionally biased region" description="Basic and acidic residues" evidence="7">
    <location>
        <begin position="696"/>
        <end position="711"/>
    </location>
</feature>
<dbReference type="InterPro" id="IPR010308">
    <property type="entry name" value="TRP_C"/>
</dbReference>
<dbReference type="Proteomes" id="UP000011096">
    <property type="component" value="Unassembled WGS sequence"/>
</dbReference>
<dbReference type="Pfam" id="PF14558">
    <property type="entry name" value="TRP_N"/>
    <property type="match status" value="1"/>
</dbReference>
<dbReference type="EMBL" id="ANPB02000009">
    <property type="protein sequence ID" value="KAF4477024.1"/>
    <property type="molecule type" value="Genomic_DNA"/>
</dbReference>
<keyword evidence="4" id="KW-0732">Signal</keyword>
<reference evidence="10 11" key="2">
    <citation type="submission" date="2020-04" db="EMBL/GenBank/DDBJ databases">
        <title>Genome sequencing and assembly of multiple isolates from the Colletotrichum gloeosporioides species complex.</title>
        <authorList>
            <person name="Gan P."/>
            <person name="Shirasu K."/>
        </authorList>
    </citation>
    <scope>NUCLEOTIDE SEQUENCE [LARGE SCALE GENOMIC DNA]</scope>
    <source>
        <strain evidence="10 11">Nara gc5</strain>
    </source>
</reference>
<feature type="transmembrane region" description="Helical" evidence="8">
    <location>
        <begin position="433"/>
        <end position="454"/>
    </location>
</feature>
<keyword evidence="3 8" id="KW-0812">Transmembrane</keyword>
<feature type="transmembrane region" description="Helical" evidence="8">
    <location>
        <begin position="548"/>
        <end position="568"/>
    </location>
</feature>
<evidence type="ECO:0000256" key="1">
    <source>
        <dbReference type="ARBA" id="ARBA00004141"/>
    </source>
</evidence>
<evidence type="ECO:0000256" key="8">
    <source>
        <dbReference type="SAM" id="Phobius"/>
    </source>
</evidence>
<dbReference type="GO" id="GO:0055085">
    <property type="term" value="P:transmembrane transport"/>
    <property type="evidence" value="ECO:0007669"/>
    <property type="project" value="TreeGrafter"/>
</dbReference>
<keyword evidence="6 8" id="KW-0472">Membrane</keyword>
<feature type="region of interest" description="Disordered" evidence="7">
    <location>
        <begin position="691"/>
        <end position="781"/>
    </location>
</feature>
<feature type="transmembrane region" description="Helical" evidence="8">
    <location>
        <begin position="460"/>
        <end position="481"/>
    </location>
</feature>
<evidence type="ECO:0000259" key="9">
    <source>
        <dbReference type="SMART" id="SM01320"/>
    </source>
</evidence>
<gene>
    <name evidence="10" type="ORF">CGGC5_v015247</name>
</gene>
<evidence type="ECO:0000256" key="6">
    <source>
        <dbReference type="ARBA" id="ARBA00023136"/>
    </source>
</evidence>
<dbReference type="InterPro" id="IPR032800">
    <property type="entry name" value="TRP_N"/>
</dbReference>
<dbReference type="InParanoid" id="A0A7J6IN99"/>
<dbReference type="GO" id="GO:0016020">
    <property type="term" value="C:membrane"/>
    <property type="evidence" value="ECO:0007669"/>
    <property type="project" value="UniProtKB-SubCell"/>
</dbReference>
<comment type="subcellular location">
    <subcellularLocation>
        <location evidence="1">Membrane</location>
        <topology evidence="1">Multi-pass membrane protein</topology>
    </subcellularLocation>
</comment>
<comment type="caution">
    <text evidence="10">The sequence shown here is derived from an EMBL/GenBank/DDBJ whole genome shotgun (WGS) entry which is preliminary data.</text>
</comment>
<keyword evidence="11" id="KW-1185">Reference proteome</keyword>
<feature type="transmembrane region" description="Helical" evidence="8">
    <location>
        <begin position="580"/>
        <end position="600"/>
    </location>
</feature>
<name>A0A7J6IN99_COLFN</name>
<feature type="transmembrane region" description="Helical" evidence="8">
    <location>
        <begin position="606"/>
        <end position="639"/>
    </location>
</feature>
<evidence type="ECO:0000256" key="3">
    <source>
        <dbReference type="ARBA" id="ARBA00022692"/>
    </source>
</evidence>
<dbReference type="PANTHER" id="PTHR31145">
    <property type="entry name" value="INTEGRAL MEMBRANE PROTEIN (AFU_ORTHOLOGUE AFUA_7G01610)"/>
    <property type="match status" value="1"/>
</dbReference>
<feature type="compositionally biased region" description="Low complexity" evidence="7">
    <location>
        <begin position="738"/>
        <end position="748"/>
    </location>
</feature>
<dbReference type="InterPro" id="IPR040241">
    <property type="entry name" value="TRP_Flc/Pkd2-like"/>
</dbReference>
<feature type="transmembrane region" description="Helical" evidence="8">
    <location>
        <begin position="379"/>
        <end position="401"/>
    </location>
</feature>
<evidence type="ECO:0000256" key="5">
    <source>
        <dbReference type="ARBA" id="ARBA00022989"/>
    </source>
</evidence>
<feature type="transmembrane region" description="Helical" evidence="8">
    <location>
        <begin position="522"/>
        <end position="542"/>
    </location>
</feature>
<organism evidence="10 11">
    <name type="scientific">Colletotrichum fructicola (strain Nara gc5)</name>
    <name type="common">Anthracnose fungus</name>
    <name type="synonym">Colletotrichum gloeosporioides (strain Nara gc5)</name>
    <dbReference type="NCBI Taxonomy" id="1213859"/>
    <lineage>
        <taxon>Eukaryota</taxon>
        <taxon>Fungi</taxon>
        <taxon>Dikarya</taxon>
        <taxon>Ascomycota</taxon>
        <taxon>Pezizomycotina</taxon>
        <taxon>Sordariomycetes</taxon>
        <taxon>Hypocreomycetidae</taxon>
        <taxon>Glomerellales</taxon>
        <taxon>Glomerellaceae</taxon>
        <taxon>Colletotrichum</taxon>
        <taxon>Colletotrichum gloeosporioides species complex</taxon>
    </lineage>
</organism>
<reference evidence="10 11" key="1">
    <citation type="submission" date="2012-08" db="EMBL/GenBank/DDBJ databases">
        <authorList>
            <person name="Gan P.H.P."/>
            <person name="Ikeda K."/>
            <person name="Irieda H."/>
            <person name="Narusaka M."/>
            <person name="O'Connell R.J."/>
            <person name="Narusaka Y."/>
            <person name="Takano Y."/>
            <person name="Kubo Y."/>
            <person name="Shirasu K."/>
        </authorList>
    </citation>
    <scope>NUCLEOTIDE SEQUENCE [LARGE SCALE GENOMIC DNA]</scope>
    <source>
        <strain evidence="10 11">Nara gc5</strain>
    </source>
</reference>
<feature type="region of interest" description="Disordered" evidence="7">
    <location>
        <begin position="24"/>
        <end position="46"/>
    </location>
</feature>
<dbReference type="AlphaFoldDB" id="A0A7J6IN99"/>
<dbReference type="FunCoup" id="A0A7J6IN99">
    <property type="interactions" value="61"/>
</dbReference>
<evidence type="ECO:0000256" key="7">
    <source>
        <dbReference type="SAM" id="MobiDB-lite"/>
    </source>
</evidence>
<sequence>MPAAQTIILRHGLISAAPIESRDTRLLPTTTPTTETPPPSPAPEPPPIMRFSRLAPLLTYLSFAALLPSVCADKILQSLSLNSCQKQSDFSASLFNIIVFANNGSVTCNVAAVVSVEGKAVFDVALRVYGYEYIRKTIDPCSMDLQGLCPMKPGKINMEFSFELGDALDQVPSIAYTIPDLDATVHALINLTETDTTVACIEADFSNGKTVNLNGVKWATAIIAGIGLISAGFISAKGHTDAAAHLAANALSLFGYFQAQAFLGLTGVDMPPIVQGWTQNFQWSMGIVRIGFIQTLATWYQRSTGGEAADLLSSLKTYSVQVSKRSLDALDNYGGPGPLLKRGLSNIAKRANIKLDNGSYVVYGIQRVAFRAKIETTNLFLTGLIIYMIFVGFTIACVAAFKGGAELAAKKGWMRADRFLEFRRDWSITLKGIMFRLNLIGFPQIAVLCLWEFVQRDSPAVVVLAVFFFFGTLFTLIWASFKVIRIARQSILTHQNPAHVLFSNPKIINKWGFLYVQYRASAYYFIIPFIAYIFIKAAVIAFGQASGVAQAVALIIIEAGALIAVSVLKPFMDKSTNSFNISIAAINFVNSIFMLIFTNVFGTPGLVIGVVGVILFVVNVVFSLVLLLMVLISSILVFWRVKGQPIVPSQLHDPNVLAKRDGTENKSLLDLDEDDKQGLYRRESVRSVRSLYGGEKAMEDGRTRGPADSHEMSYLPSPTTRPAVSPAMPLFPADPSLRPRTPTTPRTPGAQDPPASPFATMDEFRQKHNNSPWQRGAGYDH</sequence>
<dbReference type="RefSeq" id="XP_066007542.1">
    <property type="nucleotide sequence ID" value="XM_066153224.1"/>
</dbReference>
<proteinExistence type="inferred from homology"/>
<dbReference type="SMART" id="SM01320">
    <property type="entry name" value="TRP_N"/>
    <property type="match status" value="1"/>
</dbReference>
<keyword evidence="5 8" id="KW-1133">Transmembrane helix</keyword>
<feature type="domain" description="ML-like" evidence="9">
    <location>
        <begin position="74"/>
        <end position="212"/>
    </location>
</feature>
<evidence type="ECO:0000256" key="2">
    <source>
        <dbReference type="ARBA" id="ARBA00010642"/>
    </source>
</evidence>
<dbReference type="GeneID" id="43606377"/>
<evidence type="ECO:0000256" key="4">
    <source>
        <dbReference type="ARBA" id="ARBA00022729"/>
    </source>
</evidence>
<protein>
    <submittedName>
        <fullName evidence="10">Flavin carrier protein 2</fullName>
    </submittedName>
</protein>
<dbReference type="PANTHER" id="PTHR31145:SF2">
    <property type="entry name" value="FLAVIN CARRIER PROTEIN 2"/>
    <property type="match status" value="1"/>
</dbReference>
<dbReference type="OrthoDB" id="5212126at2759"/>
<evidence type="ECO:0000313" key="10">
    <source>
        <dbReference type="EMBL" id="KAF4477024.1"/>
    </source>
</evidence>
<feature type="compositionally biased region" description="Pro residues" evidence="7">
    <location>
        <begin position="35"/>
        <end position="46"/>
    </location>
</feature>
<accession>A0A7J6IN99</accession>
<dbReference type="GO" id="GO:0009272">
    <property type="term" value="P:fungal-type cell wall biogenesis"/>
    <property type="evidence" value="ECO:0007669"/>
    <property type="project" value="TreeGrafter"/>
</dbReference>